<sequence length="171" mass="18736">MTAAPIIDTARLRLRPHRVEDFGPYAALFASERARFMGGPLSRRQAWQVFAADSGQWALMGFGAWGVERREDGVAVGQVALNKPDHFPERELGWLVFDGHEGRGYATEAAEAARDHAFGALGFDTLVSYVSPENRRSVALAERLGARPDATADRPDPGDLVYRHPHPEAAA</sequence>
<proteinExistence type="predicted"/>
<accession>A0A0D6B6T9</accession>
<feature type="compositionally biased region" description="Basic and acidic residues" evidence="1">
    <location>
        <begin position="144"/>
        <end position="171"/>
    </location>
</feature>
<dbReference type="AlphaFoldDB" id="A0A0D6B6T9"/>
<evidence type="ECO:0000256" key="1">
    <source>
        <dbReference type="SAM" id="MobiDB-lite"/>
    </source>
</evidence>
<feature type="region of interest" description="Disordered" evidence="1">
    <location>
        <begin position="141"/>
        <end position="171"/>
    </location>
</feature>
<evidence type="ECO:0000259" key="2">
    <source>
        <dbReference type="PROSITE" id="PS51186"/>
    </source>
</evidence>
<dbReference type="EMBL" id="AP014800">
    <property type="protein sequence ID" value="BAQ70560.1"/>
    <property type="molecule type" value="Genomic_DNA"/>
</dbReference>
<name>A0A0D6B6T9_RHOSU</name>
<dbReference type="InterPro" id="IPR016181">
    <property type="entry name" value="Acyl_CoA_acyltransferase"/>
</dbReference>
<keyword evidence="3" id="KW-0808">Transferase</keyword>
<dbReference type="InterPro" id="IPR000182">
    <property type="entry name" value="GNAT_dom"/>
</dbReference>
<evidence type="ECO:0000313" key="3">
    <source>
        <dbReference type="EMBL" id="BAQ70560.1"/>
    </source>
</evidence>
<reference evidence="3 4" key="1">
    <citation type="submission" date="2015-02" db="EMBL/GenBank/DDBJ databases">
        <title>Genome sequene of Rhodovulum sulfidophilum DSM 2351.</title>
        <authorList>
            <person name="Nagao N."/>
        </authorList>
    </citation>
    <scope>NUCLEOTIDE SEQUENCE [LARGE SCALE GENOMIC DNA]</scope>
    <source>
        <strain evidence="3 4">DSM 2351</strain>
    </source>
</reference>
<dbReference type="PANTHER" id="PTHR43792:SF1">
    <property type="entry name" value="N-ACETYLTRANSFERASE DOMAIN-CONTAINING PROTEIN"/>
    <property type="match status" value="1"/>
</dbReference>
<dbReference type="PROSITE" id="PS51186">
    <property type="entry name" value="GNAT"/>
    <property type="match status" value="1"/>
</dbReference>
<dbReference type="PATRIC" id="fig|35806.4.peg.3518"/>
<dbReference type="PANTHER" id="PTHR43792">
    <property type="entry name" value="GNAT FAMILY, PUTATIVE (AFU_ORTHOLOGUE AFUA_3G00765)-RELATED-RELATED"/>
    <property type="match status" value="1"/>
</dbReference>
<dbReference type="KEGG" id="rsu:NHU_03426"/>
<dbReference type="InterPro" id="IPR051531">
    <property type="entry name" value="N-acetyltransferase"/>
</dbReference>
<feature type="domain" description="N-acetyltransferase" evidence="2">
    <location>
        <begin position="12"/>
        <end position="167"/>
    </location>
</feature>
<protein>
    <submittedName>
        <fullName evidence="3">N-acetyltransferase GCN5</fullName>
    </submittedName>
</protein>
<dbReference type="Gene3D" id="3.40.630.30">
    <property type="match status" value="1"/>
</dbReference>
<dbReference type="SUPFAM" id="SSF55729">
    <property type="entry name" value="Acyl-CoA N-acyltransferases (Nat)"/>
    <property type="match status" value="1"/>
</dbReference>
<evidence type="ECO:0000313" key="4">
    <source>
        <dbReference type="Proteomes" id="UP000064912"/>
    </source>
</evidence>
<gene>
    <name evidence="3" type="ORF">NHU_03426</name>
</gene>
<dbReference type="Proteomes" id="UP000064912">
    <property type="component" value="Chromosome"/>
</dbReference>
<dbReference type="eggNOG" id="COG1670">
    <property type="taxonomic scope" value="Bacteria"/>
</dbReference>
<dbReference type="Pfam" id="PF13302">
    <property type="entry name" value="Acetyltransf_3"/>
    <property type="match status" value="1"/>
</dbReference>
<organism evidence="3 4">
    <name type="scientific">Rhodovulum sulfidophilum</name>
    <name type="common">Rhodobacter sulfidophilus</name>
    <dbReference type="NCBI Taxonomy" id="35806"/>
    <lineage>
        <taxon>Bacteria</taxon>
        <taxon>Pseudomonadati</taxon>
        <taxon>Pseudomonadota</taxon>
        <taxon>Alphaproteobacteria</taxon>
        <taxon>Rhodobacterales</taxon>
        <taxon>Paracoccaceae</taxon>
        <taxon>Rhodovulum</taxon>
    </lineage>
</organism>
<dbReference type="GO" id="GO:0016747">
    <property type="term" value="F:acyltransferase activity, transferring groups other than amino-acyl groups"/>
    <property type="evidence" value="ECO:0007669"/>
    <property type="project" value="InterPro"/>
</dbReference>